<accession>A0ABR2JVP3</accession>
<proteinExistence type="predicted"/>
<dbReference type="InterPro" id="IPR002110">
    <property type="entry name" value="Ankyrin_rpt"/>
</dbReference>
<dbReference type="PANTHER" id="PTHR24159">
    <property type="match status" value="1"/>
</dbReference>
<keyword evidence="1" id="KW-0040">ANK repeat</keyword>
<organism evidence="3 4">
    <name type="scientific">Tritrichomonas musculus</name>
    <dbReference type="NCBI Taxonomy" id="1915356"/>
    <lineage>
        <taxon>Eukaryota</taxon>
        <taxon>Metamonada</taxon>
        <taxon>Parabasalia</taxon>
        <taxon>Tritrichomonadida</taxon>
        <taxon>Tritrichomonadidae</taxon>
        <taxon>Tritrichomonas</taxon>
    </lineage>
</organism>
<feature type="region of interest" description="Disordered" evidence="2">
    <location>
        <begin position="18"/>
        <end position="47"/>
    </location>
</feature>
<comment type="caution">
    <text evidence="3">The sequence shown here is derived from an EMBL/GenBank/DDBJ whole genome shotgun (WGS) entry which is preliminary data.</text>
</comment>
<dbReference type="SUPFAM" id="SSF48403">
    <property type="entry name" value="Ankyrin repeat"/>
    <property type="match status" value="1"/>
</dbReference>
<evidence type="ECO:0000313" key="3">
    <source>
        <dbReference type="EMBL" id="KAK8882893.1"/>
    </source>
</evidence>
<feature type="repeat" description="ANK" evidence="1">
    <location>
        <begin position="281"/>
        <end position="307"/>
    </location>
</feature>
<keyword evidence="4" id="KW-1185">Reference proteome</keyword>
<dbReference type="Gene3D" id="1.25.40.20">
    <property type="entry name" value="Ankyrin repeat-containing domain"/>
    <property type="match status" value="1"/>
</dbReference>
<feature type="compositionally biased region" description="Acidic residues" evidence="2">
    <location>
        <begin position="29"/>
        <end position="43"/>
    </location>
</feature>
<dbReference type="EMBL" id="JAPFFF010000009">
    <property type="protein sequence ID" value="KAK8882893.1"/>
    <property type="molecule type" value="Genomic_DNA"/>
</dbReference>
<evidence type="ECO:0000313" key="4">
    <source>
        <dbReference type="Proteomes" id="UP001470230"/>
    </source>
</evidence>
<evidence type="ECO:0008006" key="5">
    <source>
        <dbReference type="Google" id="ProtNLM"/>
    </source>
</evidence>
<dbReference type="Proteomes" id="UP001470230">
    <property type="component" value="Unassembled WGS sequence"/>
</dbReference>
<dbReference type="PANTHER" id="PTHR24159:SF5">
    <property type="entry name" value="ANK_REP_REGION DOMAIN-CONTAINING PROTEIN"/>
    <property type="match status" value="1"/>
</dbReference>
<dbReference type="PROSITE" id="PS50088">
    <property type="entry name" value="ANK_REPEAT"/>
    <property type="match status" value="1"/>
</dbReference>
<protein>
    <recommendedName>
        <fullName evidence="5">DUF3447 domain-containing protein</fullName>
    </recommendedName>
</protein>
<evidence type="ECO:0000256" key="2">
    <source>
        <dbReference type="SAM" id="MobiDB-lite"/>
    </source>
</evidence>
<name>A0ABR2JVP3_9EUKA</name>
<sequence length="607" mass="69996">MDIFGIVNQLLDAFGAYNDDYQMPNRGDGEEEEDEFEEDEEEYPPPNLTGKFELIPHPYYDGVDGIVNSLTPLQQLIKEDNIDEVKKQLDGKEYKSEKSDYAADPFESTITRHEFGCDEYVRMTDIEVACFFGAPKCFKYLLELSKSGKNYRRCSEFALFGMNTEIINTLKEMGEDFGYNAKKVFKGIRHSGRKISVELFQWLLDEVKIEITMSDVLRFNDRELFEVARSHNVPIDKHTVAFAAKCGLKEYVMEIANSENVDQETTRQHDAIMKRPQMMSGGETALFFAAEQKDFELYKFLIDLGASPVHYLETNGLVPLVYAFNDIEFGMKVLELTKLDDYLFEHLLSEALIYNNIEMLVRLCEYEKFKPSKRVRGMSCLAQTKKAAEIIMNHPDIFEVAPADIAIIEAKKKHRKEVLGIFKPNGGPSSSYFKKDRFEIEGPLGKPKSPGEDRKLILSLMMGNIEQAMPIIQKRGGPVLSDGKSLFNSRFFSFEPKSFIPTLELNPEMNPTKQFTPLLLASFIDHRINMWNVGLSLYCRGADPTIEFDNNNVLGNLYRSICKYSSHMDIMKLLWLTRQKIYEKTGREKEREIEEQPDENIYDDFFF</sequence>
<dbReference type="PROSITE" id="PS50297">
    <property type="entry name" value="ANK_REP_REGION"/>
    <property type="match status" value="1"/>
</dbReference>
<reference evidence="3 4" key="1">
    <citation type="submission" date="2024-04" db="EMBL/GenBank/DDBJ databases">
        <title>Tritrichomonas musculus Genome.</title>
        <authorList>
            <person name="Alves-Ferreira E."/>
            <person name="Grigg M."/>
            <person name="Lorenzi H."/>
            <person name="Galac M."/>
        </authorList>
    </citation>
    <scope>NUCLEOTIDE SEQUENCE [LARGE SCALE GENOMIC DNA]</scope>
    <source>
        <strain evidence="3 4">EAF2021</strain>
    </source>
</reference>
<dbReference type="InterPro" id="IPR036770">
    <property type="entry name" value="Ankyrin_rpt-contain_sf"/>
</dbReference>
<gene>
    <name evidence="3" type="ORF">M9Y10_045537</name>
</gene>
<evidence type="ECO:0000256" key="1">
    <source>
        <dbReference type="PROSITE-ProRule" id="PRU00023"/>
    </source>
</evidence>